<protein>
    <recommendedName>
        <fullName evidence="4">CbtA family protein</fullName>
    </recommendedName>
</protein>
<comment type="caution">
    <text evidence="2">The sequence shown here is derived from an EMBL/GenBank/DDBJ whole genome shotgun (WGS) entry which is preliminary data.</text>
</comment>
<evidence type="ECO:0000313" key="3">
    <source>
        <dbReference type="Proteomes" id="UP000277094"/>
    </source>
</evidence>
<dbReference type="RefSeq" id="WP_123235547.1">
    <property type="nucleotide sequence ID" value="NZ_RJSG01000006.1"/>
</dbReference>
<reference evidence="2 3" key="1">
    <citation type="submission" date="2018-11" db="EMBL/GenBank/DDBJ databases">
        <authorList>
            <person name="Li F."/>
        </authorList>
    </citation>
    <scope>NUCLEOTIDE SEQUENCE [LARGE SCALE GENOMIC DNA]</scope>
    <source>
        <strain evidence="2 3">KIS18-7</strain>
    </source>
</reference>
<keyword evidence="1" id="KW-0812">Transmembrane</keyword>
<dbReference type="OrthoDB" id="6851830at2"/>
<dbReference type="InterPro" id="IPR012666">
    <property type="entry name" value="CbtA_put"/>
</dbReference>
<sequence>MTARTFLINGLIAGLFAGFAAFLVAHTIGEPPVNAAIAVEESSSAHEHAEAPAGHHHEENGIVVSRHNQSTWGLLTGTLSIGTALGGLVALAAAGVVGRIGRLRPTQSTALVALIGFASVALVPFLKYPASPPAVGNPDTIGERTGLFFGFLAISLVAAIACTVLASRLLPGLGTYRTVIAALAAYLVVVVLAAQLMPTVNEVGTFPAQTLWTFRRASLTTLATMWGTIGLVLVGLVGRAHQQAAVESARRELAASL</sequence>
<dbReference type="Pfam" id="PF09490">
    <property type="entry name" value="CbtA"/>
    <property type="match status" value="1"/>
</dbReference>
<name>A0A3N0DI49_9ACTN</name>
<feature type="transmembrane region" description="Helical" evidence="1">
    <location>
        <begin position="217"/>
        <end position="238"/>
    </location>
</feature>
<feature type="transmembrane region" description="Helical" evidence="1">
    <location>
        <begin position="146"/>
        <end position="166"/>
    </location>
</feature>
<organism evidence="2 3">
    <name type="scientific">Nocardioides marmorisolisilvae</name>
    <dbReference type="NCBI Taxonomy" id="1542737"/>
    <lineage>
        <taxon>Bacteria</taxon>
        <taxon>Bacillati</taxon>
        <taxon>Actinomycetota</taxon>
        <taxon>Actinomycetes</taxon>
        <taxon>Propionibacteriales</taxon>
        <taxon>Nocardioidaceae</taxon>
        <taxon>Nocardioides</taxon>
    </lineage>
</organism>
<feature type="transmembrane region" description="Helical" evidence="1">
    <location>
        <begin position="109"/>
        <end position="126"/>
    </location>
</feature>
<gene>
    <name evidence="2" type="ORF">EFL95_18250</name>
</gene>
<feature type="transmembrane region" description="Helical" evidence="1">
    <location>
        <begin position="178"/>
        <end position="197"/>
    </location>
</feature>
<accession>A0A3N0DI49</accession>
<keyword evidence="3" id="KW-1185">Reference proteome</keyword>
<dbReference type="EMBL" id="RJSG01000006">
    <property type="protein sequence ID" value="RNL75362.1"/>
    <property type="molecule type" value="Genomic_DNA"/>
</dbReference>
<keyword evidence="1" id="KW-1133">Transmembrane helix</keyword>
<keyword evidence="1" id="KW-0472">Membrane</keyword>
<dbReference type="AlphaFoldDB" id="A0A3N0DI49"/>
<evidence type="ECO:0000256" key="1">
    <source>
        <dbReference type="SAM" id="Phobius"/>
    </source>
</evidence>
<proteinExistence type="predicted"/>
<evidence type="ECO:0000313" key="2">
    <source>
        <dbReference type="EMBL" id="RNL75362.1"/>
    </source>
</evidence>
<feature type="transmembrane region" description="Helical" evidence="1">
    <location>
        <begin position="7"/>
        <end position="28"/>
    </location>
</feature>
<dbReference type="Proteomes" id="UP000277094">
    <property type="component" value="Unassembled WGS sequence"/>
</dbReference>
<evidence type="ECO:0008006" key="4">
    <source>
        <dbReference type="Google" id="ProtNLM"/>
    </source>
</evidence>
<feature type="transmembrane region" description="Helical" evidence="1">
    <location>
        <begin position="72"/>
        <end position="97"/>
    </location>
</feature>